<evidence type="ECO:0000256" key="1">
    <source>
        <dbReference type="SAM" id="MobiDB-lite"/>
    </source>
</evidence>
<evidence type="ECO:0000313" key="3">
    <source>
        <dbReference type="Proteomes" id="UP000326759"/>
    </source>
</evidence>
<dbReference type="OrthoDB" id="10386109at2759"/>
<protein>
    <submittedName>
        <fullName evidence="2">Uncharacterized protein</fullName>
    </submittedName>
</protein>
<feature type="region of interest" description="Disordered" evidence="1">
    <location>
        <begin position="38"/>
        <end position="78"/>
    </location>
</feature>
<comment type="caution">
    <text evidence="2">The sequence shown here is derived from an EMBL/GenBank/DDBJ whole genome shotgun (WGS) entry which is preliminary data.</text>
</comment>
<sequence>MIFTRIFYCSYDENKWGIQKRVEWHVLNSLNSAENEQYNNGLKNSEKSTEVRKNTDRRANLSPIHGTLKKSPNIPTHVANRGESLKKISDTKYEHRKLWKSNKEQGRCNIQNQTQFCGHNLSTMKNNTRFGDKSMLYKSVNLEMVSIPHINILPLSKDALPYISIEPSVSYNDLPPKSRPISQLLRKKFSSKLTNLEKIKNVSIDIPPLEKQKLQSINVPPCKSRTGNFVNQAVYEYKYQEMSSDEEINPVFVEPSHGKTYSNTRVKMSDTKIVNPTVSKNIDNDHYTNTRGHRVDNFDTDRFYGDRFIDRLEERLKSIFPPPNKKFVTPKQSDRSVQVVAPKSDLSVQVVAPKSDLPVQAVAPKSDLSVQVVAPKSNLSVQVEGIEPPFKGISLSEDSSTSGELKIPPPDFIKTSSETQTPHVFRADKFVQASLIQDYNSETSVSSTCNENNVIDDEENNSENQEQPQKLVEVSRSNGNRKRVAFDLDQFSPSENIVKKEDEDVDENSKKNSSDTSTKRKN</sequence>
<feature type="compositionally biased region" description="Basic and acidic residues" evidence="1">
    <location>
        <begin position="497"/>
        <end position="513"/>
    </location>
</feature>
<proteinExistence type="predicted"/>
<name>A0A5N5SMM1_9CRUS</name>
<keyword evidence="3" id="KW-1185">Reference proteome</keyword>
<gene>
    <name evidence="2" type="ORF">Anas_02942</name>
</gene>
<feature type="region of interest" description="Disordered" evidence="1">
    <location>
        <begin position="442"/>
        <end position="522"/>
    </location>
</feature>
<dbReference type="AlphaFoldDB" id="A0A5N5SMM1"/>
<feature type="compositionally biased region" description="Basic and acidic residues" evidence="1">
    <location>
        <begin position="44"/>
        <end position="59"/>
    </location>
</feature>
<dbReference type="Proteomes" id="UP000326759">
    <property type="component" value="Unassembled WGS sequence"/>
</dbReference>
<reference evidence="2 3" key="1">
    <citation type="journal article" date="2019" name="PLoS Biol.">
        <title>Sex chromosomes control vertical transmission of feminizing Wolbachia symbionts in an isopod.</title>
        <authorList>
            <person name="Becking T."/>
            <person name="Chebbi M.A."/>
            <person name="Giraud I."/>
            <person name="Moumen B."/>
            <person name="Laverre T."/>
            <person name="Caubet Y."/>
            <person name="Peccoud J."/>
            <person name="Gilbert C."/>
            <person name="Cordaux R."/>
        </authorList>
    </citation>
    <scope>NUCLEOTIDE SEQUENCE [LARGE SCALE GENOMIC DNA]</scope>
    <source>
        <strain evidence="2">ANa2</strain>
        <tissue evidence="2">Whole body excluding digestive tract and cuticle</tissue>
    </source>
</reference>
<feature type="region of interest" description="Disordered" evidence="1">
    <location>
        <begin position="392"/>
        <end position="420"/>
    </location>
</feature>
<evidence type="ECO:0000313" key="2">
    <source>
        <dbReference type="EMBL" id="KAB7495334.1"/>
    </source>
</evidence>
<dbReference type="EMBL" id="SEYY01022739">
    <property type="protein sequence ID" value="KAB7495334.1"/>
    <property type="molecule type" value="Genomic_DNA"/>
</dbReference>
<accession>A0A5N5SMM1</accession>
<organism evidence="2 3">
    <name type="scientific">Armadillidium nasatum</name>
    <dbReference type="NCBI Taxonomy" id="96803"/>
    <lineage>
        <taxon>Eukaryota</taxon>
        <taxon>Metazoa</taxon>
        <taxon>Ecdysozoa</taxon>
        <taxon>Arthropoda</taxon>
        <taxon>Crustacea</taxon>
        <taxon>Multicrustacea</taxon>
        <taxon>Malacostraca</taxon>
        <taxon>Eumalacostraca</taxon>
        <taxon>Peracarida</taxon>
        <taxon>Isopoda</taxon>
        <taxon>Oniscidea</taxon>
        <taxon>Crinocheta</taxon>
        <taxon>Armadillidiidae</taxon>
        <taxon>Armadillidium</taxon>
    </lineage>
</organism>